<organism evidence="1 2">
    <name type="scientific">Capsicum baccatum</name>
    <name type="common">Peruvian pepper</name>
    <dbReference type="NCBI Taxonomy" id="33114"/>
    <lineage>
        <taxon>Eukaryota</taxon>
        <taxon>Viridiplantae</taxon>
        <taxon>Streptophyta</taxon>
        <taxon>Embryophyta</taxon>
        <taxon>Tracheophyta</taxon>
        <taxon>Spermatophyta</taxon>
        <taxon>Magnoliopsida</taxon>
        <taxon>eudicotyledons</taxon>
        <taxon>Gunneridae</taxon>
        <taxon>Pentapetalae</taxon>
        <taxon>asterids</taxon>
        <taxon>lamiids</taxon>
        <taxon>Solanales</taxon>
        <taxon>Solanaceae</taxon>
        <taxon>Solanoideae</taxon>
        <taxon>Capsiceae</taxon>
        <taxon>Capsicum</taxon>
    </lineage>
</organism>
<dbReference type="EMBL" id="MLFT02000003">
    <property type="protein sequence ID" value="PHT53835.1"/>
    <property type="molecule type" value="Genomic_DNA"/>
</dbReference>
<dbReference type="PANTHER" id="PTHR36607:SF23">
    <property type="entry name" value="AMINOTRANSFERASE-LIKE PLANT MOBILE DOMAIN-CONTAINING PROTEIN"/>
    <property type="match status" value="1"/>
</dbReference>
<evidence type="ECO:0008006" key="3">
    <source>
        <dbReference type="Google" id="ProtNLM"/>
    </source>
</evidence>
<dbReference type="AlphaFoldDB" id="A0A2G2X8L1"/>
<keyword evidence="2" id="KW-1185">Reference proteome</keyword>
<evidence type="ECO:0000313" key="1">
    <source>
        <dbReference type="EMBL" id="PHT53835.1"/>
    </source>
</evidence>
<dbReference type="PANTHER" id="PTHR36607">
    <property type="entry name" value="1,2-DIHYDROXY-3-KETO-5-METHYLTHIOPENTENE DIOXYGENASE 4"/>
    <property type="match status" value="1"/>
</dbReference>
<reference evidence="1 2" key="1">
    <citation type="journal article" date="2017" name="Genome Biol.">
        <title>New reference genome sequences of hot pepper reveal the massive evolution of plant disease-resistance genes by retroduplication.</title>
        <authorList>
            <person name="Kim S."/>
            <person name="Park J."/>
            <person name="Yeom S.I."/>
            <person name="Kim Y.M."/>
            <person name="Seo E."/>
            <person name="Kim K.T."/>
            <person name="Kim M.S."/>
            <person name="Lee J.M."/>
            <person name="Cheong K."/>
            <person name="Shin H.S."/>
            <person name="Kim S.B."/>
            <person name="Han K."/>
            <person name="Lee J."/>
            <person name="Park M."/>
            <person name="Lee H.A."/>
            <person name="Lee H.Y."/>
            <person name="Lee Y."/>
            <person name="Oh S."/>
            <person name="Lee J.H."/>
            <person name="Choi E."/>
            <person name="Choi E."/>
            <person name="Lee S.E."/>
            <person name="Jeon J."/>
            <person name="Kim H."/>
            <person name="Choi G."/>
            <person name="Song H."/>
            <person name="Lee J."/>
            <person name="Lee S.C."/>
            <person name="Kwon J.K."/>
            <person name="Lee H.Y."/>
            <person name="Koo N."/>
            <person name="Hong Y."/>
            <person name="Kim R.W."/>
            <person name="Kang W.H."/>
            <person name="Huh J.H."/>
            <person name="Kang B.C."/>
            <person name="Yang T.J."/>
            <person name="Lee Y.H."/>
            <person name="Bennetzen J.L."/>
            <person name="Choi D."/>
        </authorList>
    </citation>
    <scope>NUCLEOTIDE SEQUENCE [LARGE SCALE GENOMIC DNA]</scope>
    <source>
        <strain evidence="2">cv. PBC81</strain>
    </source>
</reference>
<comment type="caution">
    <text evidence="1">The sequence shown here is derived from an EMBL/GenBank/DDBJ whole genome shotgun (WGS) entry which is preliminary data.</text>
</comment>
<accession>A0A2G2X8L1</accession>
<reference evidence="2" key="2">
    <citation type="journal article" date="2017" name="J. Anim. Genet.">
        <title>Multiple reference genome sequences of hot pepper reveal the massive evolution of plant disease resistance genes by retroduplication.</title>
        <authorList>
            <person name="Kim S."/>
            <person name="Park J."/>
            <person name="Yeom S.-I."/>
            <person name="Kim Y.-M."/>
            <person name="Seo E."/>
            <person name="Kim K.-T."/>
            <person name="Kim M.-S."/>
            <person name="Lee J.M."/>
            <person name="Cheong K."/>
            <person name="Shin H.-S."/>
            <person name="Kim S.-B."/>
            <person name="Han K."/>
            <person name="Lee J."/>
            <person name="Park M."/>
            <person name="Lee H.-A."/>
            <person name="Lee H.-Y."/>
            <person name="Lee Y."/>
            <person name="Oh S."/>
            <person name="Lee J.H."/>
            <person name="Choi E."/>
            <person name="Choi E."/>
            <person name="Lee S.E."/>
            <person name="Jeon J."/>
            <person name="Kim H."/>
            <person name="Choi G."/>
            <person name="Song H."/>
            <person name="Lee J."/>
            <person name="Lee S.-C."/>
            <person name="Kwon J.-K."/>
            <person name="Lee H.-Y."/>
            <person name="Koo N."/>
            <person name="Hong Y."/>
            <person name="Kim R.W."/>
            <person name="Kang W.-H."/>
            <person name="Huh J.H."/>
            <person name="Kang B.-C."/>
            <person name="Yang T.-J."/>
            <person name="Lee Y.-H."/>
            <person name="Bennetzen J.L."/>
            <person name="Choi D."/>
        </authorList>
    </citation>
    <scope>NUCLEOTIDE SEQUENCE [LARGE SCALE GENOMIC DNA]</scope>
    <source>
        <strain evidence="2">cv. PBC81</strain>
    </source>
</reference>
<protein>
    <recommendedName>
        <fullName evidence="3">Aminotransferase-like plant mobile domain-containing protein</fullName>
    </recommendedName>
</protein>
<sequence length="132" mass="15074">MEGDVICPGVFRVACHLAIGRRVSLAVSVLASIYRGLNAILECPQLDLVRACFPVHYVYGWLDRYFNTHFPLIDGPSDPLIAGYSGEGASRYYNKEELRRRIHGRGTIKWDGKLLERPQAYHYRDDGNDKEF</sequence>
<gene>
    <name evidence="1" type="ORF">CQW23_08297</name>
</gene>
<name>A0A2G2X8L1_CAPBA</name>
<proteinExistence type="predicted"/>
<dbReference type="Proteomes" id="UP000224567">
    <property type="component" value="Unassembled WGS sequence"/>
</dbReference>
<evidence type="ECO:0000313" key="2">
    <source>
        <dbReference type="Proteomes" id="UP000224567"/>
    </source>
</evidence>
<dbReference type="OrthoDB" id="1303634at2759"/>